<name>A0ABQ4B413_9ACTN</name>
<dbReference type="Gene3D" id="1.10.3230.30">
    <property type="entry name" value="Phage gp6-like head-tail connector protein"/>
    <property type="match status" value="1"/>
</dbReference>
<organism evidence="1 2">
    <name type="scientific">Actinoplanes palleronii</name>
    <dbReference type="NCBI Taxonomy" id="113570"/>
    <lineage>
        <taxon>Bacteria</taxon>
        <taxon>Bacillati</taxon>
        <taxon>Actinomycetota</taxon>
        <taxon>Actinomycetes</taxon>
        <taxon>Micromonosporales</taxon>
        <taxon>Micromonosporaceae</taxon>
        <taxon>Actinoplanes</taxon>
    </lineage>
</organism>
<dbReference type="RefSeq" id="WP_203824397.1">
    <property type="nucleotide sequence ID" value="NZ_BAAATY010000008.1"/>
</dbReference>
<keyword evidence="2" id="KW-1185">Reference proteome</keyword>
<evidence type="ECO:0000313" key="1">
    <source>
        <dbReference type="EMBL" id="GIE65403.1"/>
    </source>
</evidence>
<dbReference type="EMBL" id="BOMS01000018">
    <property type="protein sequence ID" value="GIE65403.1"/>
    <property type="molecule type" value="Genomic_DNA"/>
</dbReference>
<dbReference type="Proteomes" id="UP000624709">
    <property type="component" value="Unassembled WGS sequence"/>
</dbReference>
<evidence type="ECO:0008006" key="3">
    <source>
        <dbReference type="Google" id="ProtNLM"/>
    </source>
</evidence>
<gene>
    <name evidence="1" type="ORF">Apa02nite_015110</name>
</gene>
<accession>A0ABQ4B413</accession>
<protein>
    <recommendedName>
        <fullName evidence="3">Phage gp6-like head-tail connector protein</fullName>
    </recommendedName>
</protein>
<sequence>MATYDLGDGVPLEHEVRNVDQALTSATVTLGLTRPDGTTFPAPTVTSPSTGIYRATPIPDVTGTWAGVWSTSGAVVSVTPFAFTVGNPGPLAYTDVTTVKAAMGKTTADDRDDLIQQAISAASRWIDGRTGRRFYADTAATARTFLVSGRSACVGTDQVIYVDDIAALTGLAVATGTTGSYVTATGWEAGPDNALVYGRPLTEIRASAGWLPAYGRVQVTARWGFPSVPDQIVQAATLLAARFYRRKDSPNGVIGSADWGVIRVSRTDPDVEALIQPFVVPVIA</sequence>
<reference evidence="1 2" key="1">
    <citation type="submission" date="2021-01" db="EMBL/GenBank/DDBJ databases">
        <title>Whole genome shotgun sequence of Actinoplanes palleronii NBRC 14916.</title>
        <authorList>
            <person name="Komaki H."/>
            <person name="Tamura T."/>
        </authorList>
    </citation>
    <scope>NUCLEOTIDE SEQUENCE [LARGE SCALE GENOMIC DNA]</scope>
    <source>
        <strain evidence="1 2">NBRC 14916</strain>
    </source>
</reference>
<comment type="caution">
    <text evidence="1">The sequence shown here is derived from an EMBL/GenBank/DDBJ whole genome shotgun (WGS) entry which is preliminary data.</text>
</comment>
<evidence type="ECO:0000313" key="2">
    <source>
        <dbReference type="Proteomes" id="UP000624709"/>
    </source>
</evidence>
<dbReference type="CDD" id="cd08054">
    <property type="entry name" value="gp6"/>
    <property type="match status" value="1"/>
</dbReference>
<proteinExistence type="predicted"/>